<dbReference type="InterPro" id="IPR001117">
    <property type="entry name" value="Cu-oxidase_2nd"/>
</dbReference>
<evidence type="ECO:0000259" key="3">
    <source>
        <dbReference type="Pfam" id="PF00394"/>
    </source>
</evidence>
<evidence type="ECO:0008006" key="8">
    <source>
        <dbReference type="Google" id="ProtNLM"/>
    </source>
</evidence>
<protein>
    <recommendedName>
        <fullName evidence="8">Laccase</fullName>
    </recommendedName>
</protein>
<dbReference type="Gene3D" id="2.60.40.420">
    <property type="entry name" value="Cupredoxins - blue copper proteins"/>
    <property type="match status" value="3"/>
</dbReference>
<evidence type="ECO:0000259" key="5">
    <source>
        <dbReference type="Pfam" id="PF07732"/>
    </source>
</evidence>
<evidence type="ECO:0000313" key="7">
    <source>
        <dbReference type="Proteomes" id="UP001586593"/>
    </source>
</evidence>
<dbReference type="PANTHER" id="PTHR11709">
    <property type="entry name" value="MULTI-COPPER OXIDASE"/>
    <property type="match status" value="1"/>
</dbReference>
<dbReference type="Pfam" id="PF07731">
    <property type="entry name" value="Cu-oxidase_2"/>
    <property type="match status" value="1"/>
</dbReference>
<dbReference type="CDD" id="cd13901">
    <property type="entry name" value="CuRO_3_MaLCC_like"/>
    <property type="match status" value="1"/>
</dbReference>
<feature type="domain" description="Plastocyanin-like" evidence="5">
    <location>
        <begin position="84"/>
        <end position="199"/>
    </location>
</feature>
<accession>A0ABR3XP97</accession>
<evidence type="ECO:0000256" key="2">
    <source>
        <dbReference type="ARBA" id="ARBA00023008"/>
    </source>
</evidence>
<comment type="caution">
    <text evidence="6">The sequence shown here is derived from an EMBL/GenBank/DDBJ whole genome shotgun (WGS) entry which is preliminary data.</text>
</comment>
<comment type="similarity">
    <text evidence="1">Belongs to the multicopper oxidase family.</text>
</comment>
<organism evidence="6 7">
    <name type="scientific">Phialemonium thermophilum</name>
    <dbReference type="NCBI Taxonomy" id="223376"/>
    <lineage>
        <taxon>Eukaryota</taxon>
        <taxon>Fungi</taxon>
        <taxon>Dikarya</taxon>
        <taxon>Ascomycota</taxon>
        <taxon>Pezizomycotina</taxon>
        <taxon>Sordariomycetes</taxon>
        <taxon>Sordariomycetidae</taxon>
        <taxon>Cephalothecales</taxon>
        <taxon>Cephalothecaceae</taxon>
        <taxon>Phialemonium</taxon>
    </lineage>
</organism>
<dbReference type="PANTHER" id="PTHR11709:SF145">
    <property type="entry name" value="LCC1"/>
    <property type="match status" value="1"/>
</dbReference>
<dbReference type="SUPFAM" id="SSF49503">
    <property type="entry name" value="Cupredoxins"/>
    <property type="match status" value="3"/>
</dbReference>
<evidence type="ECO:0000259" key="4">
    <source>
        <dbReference type="Pfam" id="PF07731"/>
    </source>
</evidence>
<dbReference type="CDD" id="cd13854">
    <property type="entry name" value="CuRO_1_MaLCC_like"/>
    <property type="match status" value="1"/>
</dbReference>
<feature type="domain" description="Plastocyanin-like" evidence="3">
    <location>
        <begin position="211"/>
        <end position="369"/>
    </location>
</feature>
<keyword evidence="2" id="KW-0186">Copper</keyword>
<feature type="domain" description="Plastocyanin-like" evidence="4">
    <location>
        <begin position="449"/>
        <end position="557"/>
    </location>
</feature>
<dbReference type="InterPro" id="IPR011706">
    <property type="entry name" value="Cu-oxidase_C"/>
</dbReference>
<evidence type="ECO:0000256" key="1">
    <source>
        <dbReference type="ARBA" id="ARBA00010609"/>
    </source>
</evidence>
<sequence>MGLSASILQNVWGETSGIVTALSQEKTNGKSVHGTLLAPLLPMFLLDSPMPHGFPWGNATDWGHDPYKDPPNTGVTRTYDFTISRGVIAPDGYQKKVLLVNGAYPGPLIEANWGDSIVVTVHNNITDPEEGTGIHWHGFLQTYTPWEDGVPGVTQCPISPGKSFTYEFQASLFGSSWYHAHYSGQLADGVLGPIVVYGPSKFEHGVIDIGPVLLSDWYHDDYLTIVKRMLAPGGSPMVYSDNTLINGKMNFDCSTVAAGDKTHCTDGAGISKFRFQTGRTHRLRLVNTGASGDQRFSIDDHTMTVIANDFVPIVPYETRVVTLGVGQRSDVLVRADAGGPRSSFWIRSNQTRCSLARQPNAVAALYYDQADTDSVPTSTPWPVPDQRCTNDDLARTEPLFPMPLPRPSFTKTMDIELFVNESGVTLWSFDGQDYRGNYNAPPLLLANLGNFSFPPEWNIKDFGDNSSVRIIVNNHTPGPHPMHIHGYNFYVLHEGPGPWDGTIVRPQNPMRRDVAIVGPSGHLVVQFDSNNPGVWPFHCHTAWHASGGFFSSFLVRPDLVRQYQIPPTLAQTCRDWAAWTRTHVPDQIDSGQ</sequence>
<dbReference type="Pfam" id="PF07732">
    <property type="entry name" value="Cu-oxidase_3"/>
    <property type="match status" value="1"/>
</dbReference>
<dbReference type="CDD" id="cd13880">
    <property type="entry name" value="CuRO_2_MaLCC_like"/>
    <property type="match status" value="1"/>
</dbReference>
<dbReference type="Pfam" id="PF00394">
    <property type="entry name" value="Cu-oxidase"/>
    <property type="match status" value="1"/>
</dbReference>
<proteinExistence type="inferred from homology"/>
<dbReference type="InterPro" id="IPR011707">
    <property type="entry name" value="Cu-oxidase-like_N"/>
</dbReference>
<gene>
    <name evidence="6" type="ORF">VTK73DRAFT_8549</name>
</gene>
<dbReference type="InterPro" id="IPR045087">
    <property type="entry name" value="Cu-oxidase_fam"/>
</dbReference>
<keyword evidence="7" id="KW-1185">Reference proteome</keyword>
<dbReference type="Proteomes" id="UP001586593">
    <property type="component" value="Unassembled WGS sequence"/>
</dbReference>
<name>A0ABR3XP97_9PEZI</name>
<dbReference type="InterPro" id="IPR008972">
    <property type="entry name" value="Cupredoxin"/>
</dbReference>
<reference evidence="6 7" key="1">
    <citation type="journal article" date="2024" name="Commun. Biol.">
        <title>Comparative genomic analysis of thermophilic fungi reveals convergent evolutionary adaptations and gene losses.</title>
        <authorList>
            <person name="Steindorff A.S."/>
            <person name="Aguilar-Pontes M.V."/>
            <person name="Robinson A.J."/>
            <person name="Andreopoulos B."/>
            <person name="LaButti K."/>
            <person name="Kuo A."/>
            <person name="Mondo S."/>
            <person name="Riley R."/>
            <person name="Otillar R."/>
            <person name="Haridas S."/>
            <person name="Lipzen A."/>
            <person name="Grimwood J."/>
            <person name="Schmutz J."/>
            <person name="Clum A."/>
            <person name="Reid I.D."/>
            <person name="Moisan M.C."/>
            <person name="Butler G."/>
            <person name="Nguyen T.T.M."/>
            <person name="Dewar K."/>
            <person name="Conant G."/>
            <person name="Drula E."/>
            <person name="Henrissat B."/>
            <person name="Hansel C."/>
            <person name="Singer S."/>
            <person name="Hutchinson M.I."/>
            <person name="de Vries R.P."/>
            <person name="Natvig D.O."/>
            <person name="Powell A.J."/>
            <person name="Tsang A."/>
            <person name="Grigoriev I.V."/>
        </authorList>
    </citation>
    <scope>NUCLEOTIDE SEQUENCE [LARGE SCALE GENOMIC DNA]</scope>
    <source>
        <strain evidence="6 7">ATCC 24622</strain>
    </source>
</reference>
<dbReference type="EMBL" id="JAZHXJ010000063">
    <property type="protein sequence ID" value="KAL1877560.1"/>
    <property type="molecule type" value="Genomic_DNA"/>
</dbReference>
<evidence type="ECO:0000313" key="6">
    <source>
        <dbReference type="EMBL" id="KAL1877560.1"/>
    </source>
</evidence>